<dbReference type="PROSITE" id="PS00171">
    <property type="entry name" value="TIM_1"/>
    <property type="match status" value="1"/>
</dbReference>
<feature type="chain" id="PRO_5032944860" description="Triosephosphate isomerase" evidence="5">
    <location>
        <begin position="25"/>
        <end position="312"/>
    </location>
</feature>
<keyword evidence="3 4" id="KW-0413">Isomerase</keyword>
<dbReference type="InterPro" id="IPR020861">
    <property type="entry name" value="Triosephosphate_isomerase_AS"/>
</dbReference>
<dbReference type="PANTHER" id="PTHR21139">
    <property type="entry name" value="TRIOSEPHOSPHATE ISOMERASE"/>
    <property type="match status" value="1"/>
</dbReference>
<dbReference type="CDD" id="cd00311">
    <property type="entry name" value="TIM"/>
    <property type="match status" value="1"/>
</dbReference>
<dbReference type="GO" id="GO:0004807">
    <property type="term" value="F:triose-phosphate isomerase activity"/>
    <property type="evidence" value="ECO:0007669"/>
    <property type="project" value="UniProtKB-EC"/>
</dbReference>
<dbReference type="GO" id="GO:0005829">
    <property type="term" value="C:cytosol"/>
    <property type="evidence" value="ECO:0007669"/>
    <property type="project" value="TreeGrafter"/>
</dbReference>
<comment type="caution">
    <text evidence="6">The sequence shown here is derived from an EMBL/GenBank/DDBJ whole genome shotgun (WGS) entry which is preliminary data.</text>
</comment>
<dbReference type="GO" id="GO:0006094">
    <property type="term" value="P:gluconeogenesis"/>
    <property type="evidence" value="ECO:0007669"/>
    <property type="project" value="UniProtKB-UniPathway"/>
</dbReference>
<accession>A0A813LG33</accession>
<dbReference type="InterPro" id="IPR013785">
    <property type="entry name" value="Aldolase_TIM"/>
</dbReference>
<dbReference type="UniPathway" id="UPA00138"/>
<keyword evidence="5" id="KW-0732">Signal</keyword>
<reference evidence="6" key="1">
    <citation type="submission" date="2021-02" db="EMBL/GenBank/DDBJ databases">
        <authorList>
            <person name="Dougan E. K."/>
            <person name="Rhodes N."/>
            <person name="Thang M."/>
            <person name="Chan C."/>
        </authorList>
    </citation>
    <scope>NUCLEOTIDE SEQUENCE</scope>
</reference>
<comment type="catalytic activity">
    <reaction evidence="4">
        <text>D-glyceraldehyde 3-phosphate = dihydroxyacetone phosphate</text>
        <dbReference type="Rhea" id="RHEA:18585"/>
        <dbReference type="ChEBI" id="CHEBI:57642"/>
        <dbReference type="ChEBI" id="CHEBI:59776"/>
        <dbReference type="EC" id="5.3.1.1"/>
    </reaction>
</comment>
<feature type="signal peptide" evidence="5">
    <location>
        <begin position="1"/>
        <end position="24"/>
    </location>
</feature>
<comment type="pathway">
    <text evidence="4">Carbohydrate biosynthesis; gluconeogenesis.</text>
</comment>
<dbReference type="NCBIfam" id="TIGR00419">
    <property type="entry name" value="tim"/>
    <property type="match status" value="1"/>
</dbReference>
<dbReference type="HAMAP" id="MF_00147_B">
    <property type="entry name" value="TIM_B"/>
    <property type="match status" value="1"/>
</dbReference>
<evidence type="ECO:0000313" key="6">
    <source>
        <dbReference type="EMBL" id="CAE8733094.1"/>
    </source>
</evidence>
<evidence type="ECO:0000256" key="2">
    <source>
        <dbReference type="ARBA" id="ARBA00011738"/>
    </source>
</evidence>
<keyword evidence="4" id="KW-0312">Gluconeogenesis</keyword>
<organism evidence="6 7">
    <name type="scientific">Polarella glacialis</name>
    <name type="common">Dinoflagellate</name>
    <dbReference type="NCBI Taxonomy" id="89957"/>
    <lineage>
        <taxon>Eukaryota</taxon>
        <taxon>Sar</taxon>
        <taxon>Alveolata</taxon>
        <taxon>Dinophyceae</taxon>
        <taxon>Suessiales</taxon>
        <taxon>Suessiaceae</taxon>
        <taxon>Polarella</taxon>
    </lineage>
</organism>
<gene>
    <name evidence="6" type="ORF">PGLA2088_LOCUS46681</name>
</gene>
<comment type="pathway">
    <text evidence="4">Carbohydrate degradation; glycolysis; D-glyceraldehyde 3-phosphate from glycerone phosphate: step 1/1.</text>
</comment>
<dbReference type="EC" id="5.3.1.1" evidence="4"/>
<dbReference type="PANTHER" id="PTHR21139:SF2">
    <property type="entry name" value="TRIOSEPHOSPHATE ISOMERASE"/>
    <property type="match status" value="1"/>
</dbReference>
<dbReference type="AlphaFoldDB" id="A0A813LG33"/>
<proteinExistence type="inferred from homology"/>
<evidence type="ECO:0000256" key="4">
    <source>
        <dbReference type="RuleBase" id="RU363013"/>
    </source>
</evidence>
<evidence type="ECO:0000256" key="1">
    <source>
        <dbReference type="ARBA" id="ARBA00007422"/>
    </source>
</evidence>
<dbReference type="FunFam" id="3.20.20.70:FF:000025">
    <property type="entry name" value="Triosephosphate isomerase"/>
    <property type="match status" value="1"/>
</dbReference>
<dbReference type="SUPFAM" id="SSF51351">
    <property type="entry name" value="Triosephosphate isomerase (TIM)"/>
    <property type="match status" value="1"/>
</dbReference>
<comment type="similarity">
    <text evidence="1 4">Belongs to the triosephosphate isomerase family.</text>
</comment>
<dbReference type="GO" id="GO:0046166">
    <property type="term" value="P:glyceraldehyde-3-phosphate biosynthetic process"/>
    <property type="evidence" value="ECO:0007669"/>
    <property type="project" value="TreeGrafter"/>
</dbReference>
<evidence type="ECO:0000256" key="5">
    <source>
        <dbReference type="SAM" id="SignalP"/>
    </source>
</evidence>
<comment type="subunit">
    <text evidence="2">Homodimer.</text>
</comment>
<evidence type="ECO:0000313" key="7">
    <source>
        <dbReference type="Proteomes" id="UP000626109"/>
    </source>
</evidence>
<protein>
    <recommendedName>
        <fullName evidence="4">Triosephosphate isomerase</fullName>
        <ecNumber evidence="4">5.3.1.1</ecNumber>
    </recommendedName>
</protein>
<dbReference type="PROSITE" id="PS51440">
    <property type="entry name" value="TIM_2"/>
    <property type="match status" value="1"/>
</dbReference>
<dbReference type="UniPathway" id="UPA00109">
    <property type="reaction ID" value="UER00189"/>
</dbReference>
<name>A0A813LG33_POLGL</name>
<dbReference type="GO" id="GO:0019563">
    <property type="term" value="P:glycerol catabolic process"/>
    <property type="evidence" value="ECO:0007669"/>
    <property type="project" value="TreeGrafter"/>
</dbReference>
<dbReference type="InterPro" id="IPR022896">
    <property type="entry name" value="TrioseP_Isoase_bac/euk"/>
</dbReference>
<dbReference type="EMBL" id="CAJNNW010036282">
    <property type="protein sequence ID" value="CAE8733094.1"/>
    <property type="molecule type" value="Genomic_DNA"/>
</dbReference>
<evidence type="ECO:0000256" key="3">
    <source>
        <dbReference type="ARBA" id="ARBA00023235"/>
    </source>
</evidence>
<dbReference type="Pfam" id="PF00121">
    <property type="entry name" value="TIM"/>
    <property type="match status" value="1"/>
</dbReference>
<keyword evidence="4" id="KW-0324">Glycolysis</keyword>
<dbReference type="GO" id="GO:0006096">
    <property type="term" value="P:glycolytic process"/>
    <property type="evidence" value="ECO:0007669"/>
    <property type="project" value="UniProtKB-UniPathway"/>
</dbReference>
<dbReference type="InterPro" id="IPR000652">
    <property type="entry name" value="Triosephosphate_isomerase"/>
</dbReference>
<dbReference type="InterPro" id="IPR035990">
    <property type="entry name" value="TIM_sf"/>
</dbReference>
<sequence>MASHSTSQPRPARLLLAVAAAVVGSRFLLAPSAQSSTGFTGSALNGARSLRHTAMNARRFFIGGNWKANGTPASVKQLIADLNSAKLEVDANKDVEVVCSPPFVYLAEVKQSLRSDFGVAAQNMWDKAPGAWTGETPTQMLTDMGIEWVVLGHSERRENCGETDQVVADKTKFAIEGGLSTMTCIGEKLEERESGETFNLLDRQLKPIAAALSEEDWDKVVLAYEPVWAIGTGKVATPDQAEEVHAYLRKWLADNVSKKVSDSVRILYGGSVNDKNSEELGRKPNIDGFLVGGASLKGDAFATIINSAKAAM</sequence>
<dbReference type="Gene3D" id="3.20.20.70">
    <property type="entry name" value="Aldolase class I"/>
    <property type="match status" value="1"/>
</dbReference>
<dbReference type="Proteomes" id="UP000626109">
    <property type="component" value="Unassembled WGS sequence"/>
</dbReference>